<dbReference type="AlphaFoldDB" id="A0A1R2AMG8"/>
<dbReference type="EMBL" id="MPUH01002038">
    <property type="protein sequence ID" value="OMJ65600.1"/>
    <property type="molecule type" value="Genomic_DNA"/>
</dbReference>
<organism evidence="1 2">
    <name type="scientific">Stentor coeruleus</name>
    <dbReference type="NCBI Taxonomy" id="5963"/>
    <lineage>
        <taxon>Eukaryota</taxon>
        <taxon>Sar</taxon>
        <taxon>Alveolata</taxon>
        <taxon>Ciliophora</taxon>
        <taxon>Postciliodesmatophora</taxon>
        <taxon>Heterotrichea</taxon>
        <taxon>Heterotrichida</taxon>
        <taxon>Stentoridae</taxon>
        <taxon>Stentor</taxon>
    </lineage>
</organism>
<gene>
    <name evidence="1" type="ORF">SteCoe_37924</name>
</gene>
<evidence type="ECO:0008006" key="3">
    <source>
        <dbReference type="Google" id="ProtNLM"/>
    </source>
</evidence>
<dbReference type="Proteomes" id="UP000187209">
    <property type="component" value="Unassembled WGS sequence"/>
</dbReference>
<proteinExistence type="predicted"/>
<keyword evidence="2" id="KW-1185">Reference proteome</keyword>
<accession>A0A1R2AMG8</accession>
<name>A0A1R2AMG8_9CILI</name>
<comment type="caution">
    <text evidence="1">The sequence shown here is derived from an EMBL/GenBank/DDBJ whole genome shotgun (WGS) entry which is preliminary data.</text>
</comment>
<evidence type="ECO:0000313" key="1">
    <source>
        <dbReference type="EMBL" id="OMJ65600.1"/>
    </source>
</evidence>
<sequence>MESKIFQYTLSELLSNRSRAICLNDMIINEKEIVEIYYTYSHSKSLILIEIIKQALEVVDIVVFIDMSFSIDYAEIPCPSRVLIYQVFSQVEFLMYIRSLESFFRSSKISAYIFIDSWTSYLPSGGGRERHLDAVIEGKVVEVLKNLVDKFQVNIVVCRKATFEPNTEIQFEFGSYYLVSCEKKPHVAMTLMVLEPIRLKDDNRLLHAVCQYEPKIIYTFTYPFDWSEKIQIKYASQ</sequence>
<protein>
    <recommendedName>
        <fullName evidence="3">DNA recombination and repair protein Rad51-like C-terminal domain-containing protein</fullName>
    </recommendedName>
</protein>
<reference evidence="1 2" key="1">
    <citation type="submission" date="2016-11" db="EMBL/GenBank/DDBJ databases">
        <title>The macronuclear genome of Stentor coeruleus: a giant cell with tiny introns.</title>
        <authorList>
            <person name="Slabodnick M."/>
            <person name="Ruby J.G."/>
            <person name="Reiff S.B."/>
            <person name="Swart E.C."/>
            <person name="Gosai S."/>
            <person name="Prabakaran S."/>
            <person name="Witkowska E."/>
            <person name="Larue G.E."/>
            <person name="Fisher S."/>
            <person name="Freeman R.M."/>
            <person name="Gunawardena J."/>
            <person name="Chu W."/>
            <person name="Stover N.A."/>
            <person name="Gregory B.D."/>
            <person name="Nowacki M."/>
            <person name="Derisi J."/>
            <person name="Roy S.W."/>
            <person name="Marshall W.F."/>
            <person name="Sood P."/>
        </authorList>
    </citation>
    <scope>NUCLEOTIDE SEQUENCE [LARGE SCALE GENOMIC DNA]</scope>
    <source>
        <strain evidence="1">WM001</strain>
    </source>
</reference>
<evidence type="ECO:0000313" key="2">
    <source>
        <dbReference type="Proteomes" id="UP000187209"/>
    </source>
</evidence>